<reference evidence="1 3" key="1">
    <citation type="journal article" date="2009" name="PLoS Biol.">
        <title>Lineage-specific biology revealed by a finished genome assembly of the mouse.</title>
        <authorList>
            <consortium name="Mouse Genome Sequencing Consortium"/>
            <person name="Church D.M."/>
            <person name="Goodstadt L."/>
            <person name="Hillier L.W."/>
            <person name="Zody M.C."/>
            <person name="Goldstein S."/>
            <person name="She X."/>
            <person name="Bult C.J."/>
            <person name="Agarwala R."/>
            <person name="Cherry J.L."/>
            <person name="DiCuccio M."/>
            <person name="Hlavina W."/>
            <person name="Kapustin Y."/>
            <person name="Meric P."/>
            <person name="Maglott D."/>
            <person name="Birtle Z."/>
            <person name="Marques A.C."/>
            <person name="Graves T."/>
            <person name="Zhou S."/>
            <person name="Teague B."/>
            <person name="Potamousis K."/>
            <person name="Churas C."/>
            <person name="Place M."/>
            <person name="Herschleb J."/>
            <person name="Runnheim R."/>
            <person name="Forrest D."/>
            <person name="Amos-Landgraf J."/>
            <person name="Schwartz D.C."/>
            <person name="Cheng Z."/>
            <person name="Lindblad-Toh K."/>
            <person name="Eichler E.E."/>
            <person name="Ponting C.P."/>
        </authorList>
    </citation>
    <scope>NUCLEOTIDE SEQUENCE [LARGE SCALE GENOMIC DNA]</scope>
    <source>
        <strain evidence="1 3">C57BL/6J</strain>
    </source>
</reference>
<organism evidence="1 3">
    <name type="scientific">Mus musculus</name>
    <name type="common">Mouse</name>
    <dbReference type="NCBI Taxonomy" id="10090"/>
    <lineage>
        <taxon>Eukaryota</taxon>
        <taxon>Metazoa</taxon>
        <taxon>Chordata</taxon>
        <taxon>Craniata</taxon>
        <taxon>Vertebrata</taxon>
        <taxon>Euteleostomi</taxon>
        <taxon>Mammalia</taxon>
        <taxon>Eutheria</taxon>
        <taxon>Euarchontoglires</taxon>
        <taxon>Glires</taxon>
        <taxon>Rodentia</taxon>
        <taxon>Myomorpha</taxon>
        <taxon>Muroidea</taxon>
        <taxon>Muridae</taxon>
        <taxon>Murinae</taxon>
        <taxon>Mus</taxon>
        <taxon>Mus</taxon>
    </lineage>
</organism>
<name>A0A5F8MQ01_MOUSE</name>
<evidence type="ECO:0000313" key="2">
    <source>
        <dbReference type="MGI" id="MGI:1277096"/>
    </source>
</evidence>
<dbReference type="Ensembl" id="ENSMUST00000238874.2">
    <property type="protein sequence ID" value="ENSMUSP00000159162.2"/>
    <property type="gene ID" value="ENSMUSG00000117310.3"/>
</dbReference>
<protein>
    <submittedName>
        <fullName evidence="1">Protein tyrosine phosphatase 4a1</fullName>
    </submittedName>
</protein>
<evidence type="ECO:0000313" key="1">
    <source>
        <dbReference type="Ensembl" id="ENSMUSP00000159162.2"/>
    </source>
</evidence>
<accession>A0A5F8MQ01</accession>
<dbReference type="Bgee" id="ENSMUSG00000117310">
    <property type="expression patterns" value="Expressed in cortical plate and 91 other cell types or tissues"/>
</dbReference>
<dbReference type="Proteomes" id="UP000000589">
    <property type="component" value="Chromosome 1"/>
</dbReference>
<dbReference type="GeneTree" id="ENSGT00940000154406"/>
<proteinExistence type="predicted"/>
<reference evidence="1" key="3">
    <citation type="submission" date="2025-08" db="UniProtKB">
        <authorList>
            <consortium name="Ensembl"/>
        </authorList>
    </citation>
    <scope>IDENTIFICATION</scope>
    <source>
        <strain evidence="1">C57BL/6J</strain>
    </source>
</reference>
<dbReference type="AlphaFoldDB" id="A0A5F8MQ01"/>
<gene>
    <name evidence="1 2" type="primary">Ptp4a1</name>
</gene>
<dbReference type="MGI" id="MGI:1277096">
    <property type="gene designation" value="Ptp4a1"/>
</dbReference>
<reference evidence="1" key="4">
    <citation type="submission" date="2025-09" db="UniProtKB">
        <authorList>
            <consortium name="Ensembl"/>
        </authorList>
    </citation>
    <scope>IDENTIFICATION</scope>
    <source>
        <strain evidence="1">C57BL/6J</strain>
    </source>
</reference>
<dbReference type="AGR" id="MGI:1277096"/>
<keyword evidence="3" id="KW-1185">Reference proteome</keyword>
<evidence type="ECO:0000313" key="3">
    <source>
        <dbReference type="Proteomes" id="UP000000589"/>
    </source>
</evidence>
<sequence>MVVWCPRRLHPRRRPATPTAACPAAAACAASGPAV</sequence>
<reference evidence="1 3" key="2">
    <citation type="journal article" date="2011" name="PLoS Biol.">
        <title>Modernizing reference genome assemblies.</title>
        <authorList>
            <person name="Church D.M."/>
            <person name="Schneider V.A."/>
            <person name="Graves T."/>
            <person name="Auger K."/>
            <person name="Cunningham F."/>
            <person name="Bouk N."/>
            <person name="Chen H.C."/>
            <person name="Agarwala R."/>
            <person name="McLaren W.M."/>
            <person name="Ritchie G.R."/>
            <person name="Albracht D."/>
            <person name="Kremitzki M."/>
            <person name="Rock S."/>
            <person name="Kotkiewicz H."/>
            <person name="Kremitzki C."/>
            <person name="Wollam A."/>
            <person name="Trani L."/>
            <person name="Fulton L."/>
            <person name="Fulton R."/>
            <person name="Matthews L."/>
            <person name="Whitehead S."/>
            <person name="Chow W."/>
            <person name="Torrance J."/>
            <person name="Dunn M."/>
            <person name="Harden G."/>
            <person name="Threadgold G."/>
            <person name="Wood J."/>
            <person name="Collins J."/>
            <person name="Heath P."/>
            <person name="Griffiths G."/>
            <person name="Pelan S."/>
            <person name="Grafham D."/>
            <person name="Eichler E.E."/>
            <person name="Weinstock G."/>
            <person name="Mardis E.R."/>
            <person name="Wilson R.K."/>
            <person name="Howe K."/>
            <person name="Flicek P."/>
            <person name="Hubbard T."/>
        </authorList>
    </citation>
    <scope>NUCLEOTIDE SEQUENCE [LARGE SCALE GENOMIC DNA]</scope>
    <source>
        <strain evidence="1 3">C57BL/6J</strain>
    </source>
</reference>
<dbReference type="PROSITE" id="PS51257">
    <property type="entry name" value="PROKAR_LIPOPROTEIN"/>
    <property type="match status" value="1"/>
</dbReference>
<dbReference type="VEuPathDB" id="HostDB:ENSMUSG00000117310"/>
<dbReference type="ExpressionAtlas" id="A0A5F8MQ01">
    <property type="expression patterns" value="baseline and differential"/>
</dbReference>